<reference evidence="4" key="2">
    <citation type="submission" date="2022-10" db="EMBL/GenBank/DDBJ databases">
        <authorList>
            <consortium name="ENA_rothamsted_submissions"/>
            <consortium name="culmorum"/>
            <person name="King R."/>
        </authorList>
    </citation>
    <scope>NUCLEOTIDE SEQUENCE</scope>
</reference>
<feature type="domain" description="C-type lectin" evidence="3">
    <location>
        <begin position="173"/>
        <end position="288"/>
    </location>
</feature>
<gene>
    <name evidence="4" type="ORF">CHIRRI_LOCUS9015</name>
</gene>
<accession>A0A9N9RZS6</accession>
<feature type="transmembrane region" description="Helical" evidence="1">
    <location>
        <begin position="130"/>
        <end position="149"/>
    </location>
</feature>
<protein>
    <recommendedName>
        <fullName evidence="3">C-type lectin domain-containing protein</fullName>
    </recommendedName>
</protein>
<keyword evidence="5" id="KW-1185">Reference proteome</keyword>
<organism evidence="4 5">
    <name type="scientific">Chironomus riparius</name>
    <dbReference type="NCBI Taxonomy" id="315576"/>
    <lineage>
        <taxon>Eukaryota</taxon>
        <taxon>Metazoa</taxon>
        <taxon>Ecdysozoa</taxon>
        <taxon>Arthropoda</taxon>
        <taxon>Hexapoda</taxon>
        <taxon>Insecta</taxon>
        <taxon>Pterygota</taxon>
        <taxon>Neoptera</taxon>
        <taxon>Endopterygota</taxon>
        <taxon>Diptera</taxon>
        <taxon>Nematocera</taxon>
        <taxon>Chironomoidea</taxon>
        <taxon>Chironomidae</taxon>
        <taxon>Chironominae</taxon>
        <taxon>Chironomus</taxon>
    </lineage>
</organism>
<evidence type="ECO:0000313" key="4">
    <source>
        <dbReference type="EMBL" id="CAG9806151.1"/>
    </source>
</evidence>
<evidence type="ECO:0000313" key="5">
    <source>
        <dbReference type="Proteomes" id="UP001153620"/>
    </source>
</evidence>
<dbReference type="InterPro" id="IPR016186">
    <property type="entry name" value="C-type_lectin-like/link_sf"/>
</dbReference>
<reference evidence="4" key="1">
    <citation type="submission" date="2022-01" db="EMBL/GenBank/DDBJ databases">
        <authorList>
            <person name="King R."/>
        </authorList>
    </citation>
    <scope>NUCLEOTIDE SEQUENCE</scope>
</reference>
<keyword evidence="1" id="KW-0472">Membrane</keyword>
<dbReference type="EMBL" id="OU895878">
    <property type="protein sequence ID" value="CAG9806151.1"/>
    <property type="molecule type" value="Genomic_DNA"/>
</dbReference>
<dbReference type="Gene3D" id="3.10.100.10">
    <property type="entry name" value="Mannose-Binding Protein A, subunit A"/>
    <property type="match status" value="2"/>
</dbReference>
<dbReference type="SUPFAM" id="SSF56436">
    <property type="entry name" value="C-type lectin-like"/>
    <property type="match status" value="2"/>
</dbReference>
<name>A0A9N9RZS6_9DIPT</name>
<feature type="chain" id="PRO_5040281601" description="C-type lectin domain-containing protein" evidence="2">
    <location>
        <begin position="24"/>
        <end position="313"/>
    </location>
</feature>
<sequence length="313" mass="36795">MTPKVLIKFTIAFIILCIRPIYCRLCEEEIVGFKKLGVHHSTDVQGNRYIKVFHLSMDFEGNWMDSRSFCRTFDMDLATFDSSYEFSNFVKFAMDKSSYFDKWTHIGGISKFNGKRREWYWITTNRRVTYSMQFAVGQVILISFLHVFFMCNSRLVGFQKLGNYYITDEKGNSNEKLYYISINFRANWINSKSFCTSFGMNLVSLESDHEAQYFMKACENNSNSFEEITFIGATSEFIDGNEKWFLTTTGKEVNYKLELSEPKNNDNNQCLALYHMDAKFSYTKVKCNGHENHKFICQKVILKLENWTDIFGR</sequence>
<keyword evidence="2" id="KW-0732">Signal</keyword>
<dbReference type="Proteomes" id="UP001153620">
    <property type="component" value="Chromosome 2"/>
</dbReference>
<dbReference type="InterPro" id="IPR001304">
    <property type="entry name" value="C-type_lectin-like"/>
</dbReference>
<dbReference type="CDD" id="cd00037">
    <property type="entry name" value="CLECT"/>
    <property type="match status" value="2"/>
</dbReference>
<dbReference type="PROSITE" id="PS50041">
    <property type="entry name" value="C_TYPE_LECTIN_2"/>
    <property type="match status" value="1"/>
</dbReference>
<evidence type="ECO:0000259" key="3">
    <source>
        <dbReference type="PROSITE" id="PS50041"/>
    </source>
</evidence>
<dbReference type="InterPro" id="IPR016187">
    <property type="entry name" value="CTDL_fold"/>
</dbReference>
<evidence type="ECO:0000256" key="2">
    <source>
        <dbReference type="SAM" id="SignalP"/>
    </source>
</evidence>
<feature type="signal peptide" evidence="2">
    <location>
        <begin position="1"/>
        <end position="23"/>
    </location>
</feature>
<dbReference type="SMART" id="SM00034">
    <property type="entry name" value="CLECT"/>
    <property type="match status" value="2"/>
</dbReference>
<dbReference type="AlphaFoldDB" id="A0A9N9RZS6"/>
<dbReference type="Pfam" id="PF00059">
    <property type="entry name" value="Lectin_C"/>
    <property type="match status" value="1"/>
</dbReference>
<evidence type="ECO:0000256" key="1">
    <source>
        <dbReference type="SAM" id="Phobius"/>
    </source>
</evidence>
<dbReference type="OrthoDB" id="7760957at2759"/>
<proteinExistence type="predicted"/>
<keyword evidence="1" id="KW-1133">Transmembrane helix</keyword>
<keyword evidence="1" id="KW-0812">Transmembrane</keyword>